<gene>
    <name evidence="3" type="ORF">REB14_20365</name>
</gene>
<dbReference type="Proteomes" id="UP001260959">
    <property type="component" value="Unassembled WGS sequence"/>
</dbReference>
<evidence type="ECO:0000256" key="1">
    <source>
        <dbReference type="ARBA" id="ARBA00022729"/>
    </source>
</evidence>
<evidence type="ECO:0000313" key="4">
    <source>
        <dbReference type="Proteomes" id="UP001260959"/>
    </source>
</evidence>
<reference evidence="3 4" key="1">
    <citation type="submission" date="2023-08" db="EMBL/GenBank/DDBJ databases">
        <authorList>
            <person name="Maltman C."/>
        </authorList>
    </citation>
    <scope>NUCLEOTIDE SEQUENCE [LARGE SCALE GENOMIC DNA]</scope>
    <source>
        <strain evidence="3 4">ES2</strain>
    </source>
</reference>
<evidence type="ECO:0000259" key="2">
    <source>
        <dbReference type="Pfam" id="PF13205"/>
    </source>
</evidence>
<dbReference type="RefSeq" id="WP_309523124.1">
    <property type="nucleotide sequence ID" value="NZ_JAVIXS010000020.1"/>
</dbReference>
<protein>
    <submittedName>
        <fullName evidence="3">Ig-like domain-containing protein</fullName>
    </submittedName>
</protein>
<comment type="caution">
    <text evidence="3">The sequence shown here is derived from an EMBL/GenBank/DDBJ whole genome shotgun (WGS) entry which is preliminary data.</text>
</comment>
<evidence type="ECO:0000313" key="3">
    <source>
        <dbReference type="EMBL" id="MDR4954544.1"/>
    </source>
</evidence>
<dbReference type="EMBL" id="JAVIXS010000020">
    <property type="protein sequence ID" value="MDR4954544.1"/>
    <property type="molecule type" value="Genomic_DNA"/>
</dbReference>
<keyword evidence="1" id="KW-0732">Signal</keyword>
<name>A0ABU1E9N9_9FLAO</name>
<feature type="domain" description="SbsA Ig-like" evidence="2">
    <location>
        <begin position="325"/>
        <end position="430"/>
    </location>
</feature>
<accession>A0ABU1E9N9</accession>
<dbReference type="InterPro" id="IPR032812">
    <property type="entry name" value="SbsA_Ig"/>
</dbReference>
<sequence length="433" mass="49747">MKRFTTIIFSLVFATAFSQKSTRIFTSDIDNFWVAYDSIQKTNDYSGKLDLIKRLYTDKATKGLKAFMNARDYNDSVYVKVIEKYPKFWNSVRPNTLTIKTKTKELEAGVVRLKQLYPELKDAEMYFTIGGLNAGGTVSGNMVLVGTELATGIGSTDVSEFKDEWLKGMFANQSLDNIVFLNIHEYIHTQQTGYQNRVLNQAIKEGSCDLIAELVMNESPQRKYVSYGMAHEAEIKAQFKKEMFTGNLANWFYNGRQKEEGADLGYYVGYVISKMYYQNTKDKKQAIKDIIELNYSDNKSVESFLNKSKFFSEKIDKQKLINEYDKNLPYIVKIEPENGSANVSADTKEIRITFSKEMTPKSYSFNLSDKGKEYFPFTKVVGMENDNKTLVLQADLKPNKEYEFVMTNKSFISKDGYPLKDENLLIKFKTGNK</sequence>
<keyword evidence="4" id="KW-1185">Reference proteome</keyword>
<proteinExistence type="predicted"/>
<dbReference type="Pfam" id="PF13205">
    <property type="entry name" value="Big_5"/>
    <property type="match status" value="1"/>
</dbReference>
<organism evidence="3 4">
    <name type="scientific">Chryseobacterium metallicongregator</name>
    <dbReference type="NCBI Taxonomy" id="3073042"/>
    <lineage>
        <taxon>Bacteria</taxon>
        <taxon>Pseudomonadati</taxon>
        <taxon>Bacteroidota</taxon>
        <taxon>Flavobacteriia</taxon>
        <taxon>Flavobacteriales</taxon>
        <taxon>Weeksellaceae</taxon>
        <taxon>Chryseobacterium group</taxon>
        <taxon>Chryseobacterium</taxon>
    </lineage>
</organism>